<comment type="caution">
    <text evidence="2">The sequence shown here is derived from an EMBL/GenBank/DDBJ whole genome shotgun (WGS) entry which is preliminary data.</text>
</comment>
<dbReference type="Pfam" id="PF16074">
    <property type="entry name" value="PilW"/>
    <property type="match status" value="1"/>
</dbReference>
<evidence type="ECO:0000313" key="2">
    <source>
        <dbReference type="EMBL" id="MBN7770495.1"/>
    </source>
</evidence>
<dbReference type="PROSITE" id="PS00409">
    <property type="entry name" value="PROKAR_NTER_METHYL"/>
    <property type="match status" value="1"/>
</dbReference>
<evidence type="ECO:0000256" key="1">
    <source>
        <dbReference type="SAM" id="Phobius"/>
    </source>
</evidence>
<dbReference type="Pfam" id="PF07963">
    <property type="entry name" value="N_methyl"/>
    <property type="match status" value="1"/>
</dbReference>
<keyword evidence="3" id="KW-1185">Reference proteome</keyword>
<dbReference type="NCBIfam" id="TIGR02532">
    <property type="entry name" value="IV_pilin_GFxxxE"/>
    <property type="match status" value="1"/>
</dbReference>
<keyword evidence="1" id="KW-0812">Transmembrane</keyword>
<accession>A0ABS3BJU9</accession>
<protein>
    <submittedName>
        <fullName evidence="2">PilW family protein</fullName>
    </submittedName>
</protein>
<keyword evidence="1" id="KW-1133">Transmembrane helix</keyword>
<gene>
    <name evidence="2" type="ORF">JYP53_11350</name>
</gene>
<dbReference type="RefSeq" id="WP_206557732.1">
    <property type="nucleotide sequence ID" value="NZ_JAFKDB010000016.1"/>
</dbReference>
<name>A0ABS3BJU9_9GAMM</name>
<dbReference type="InterPro" id="IPR012902">
    <property type="entry name" value="N_methyl_site"/>
</dbReference>
<organism evidence="2 3">
    <name type="scientific">Marinobacter daepoensis</name>
    <dbReference type="NCBI Taxonomy" id="262077"/>
    <lineage>
        <taxon>Bacteria</taxon>
        <taxon>Pseudomonadati</taxon>
        <taxon>Pseudomonadota</taxon>
        <taxon>Gammaproteobacteria</taxon>
        <taxon>Pseudomonadales</taxon>
        <taxon>Marinobacteraceae</taxon>
        <taxon>Marinobacter</taxon>
    </lineage>
</organism>
<dbReference type="Proteomes" id="UP000664344">
    <property type="component" value="Unassembled WGS sequence"/>
</dbReference>
<proteinExistence type="predicted"/>
<dbReference type="EMBL" id="JAFKDB010000016">
    <property type="protein sequence ID" value="MBN7770495.1"/>
    <property type="molecule type" value="Genomic_DNA"/>
</dbReference>
<sequence length="343" mass="35664">MMISNQFNEIPVTKRAAAGFTLVELMIALVLGLLVVAGVGSVFLANQNAYRTNVALGDVQESARTSFEFLARDIRSAGANPCGTANVASVLNGGGDQMLYSSGNIEGWDNATTVADLPSSGSGAPVAGAGGAIRLSSARGAGLELEAVTGPRANVKLENSTTAIKKGNVLMICDVDKATVFQVTNYNSSGKTVVHNAGAGNPGNQTQCLNHPVPQPPSGGSCNSFHPSSYLAIPVNYIWYIGQNDVGGRSLYRYGRGQQATSGTAEMVRGVSEMALSYHEQGGSGYVAAGSVSNWESVDAVRLELTVRSRGFQPGGARGAGTDNQPLERVYTSTVALRNQLNN</sequence>
<keyword evidence="1" id="KW-0472">Membrane</keyword>
<reference evidence="2 3" key="1">
    <citation type="submission" date="2021-02" db="EMBL/GenBank/DDBJ databases">
        <title>PHA producing bacteria isolated from coastal sediment in Guangdong, Shenzhen.</title>
        <authorList>
            <person name="Zheng W."/>
            <person name="Yu S."/>
            <person name="Huang Y."/>
        </authorList>
    </citation>
    <scope>NUCLEOTIDE SEQUENCE [LARGE SCALE GENOMIC DNA]</scope>
    <source>
        <strain evidence="2 3">TN21-5</strain>
    </source>
</reference>
<feature type="transmembrane region" description="Helical" evidence="1">
    <location>
        <begin position="21"/>
        <end position="44"/>
    </location>
</feature>
<dbReference type="InterPro" id="IPR032092">
    <property type="entry name" value="PilW"/>
</dbReference>
<evidence type="ECO:0000313" key="3">
    <source>
        <dbReference type="Proteomes" id="UP000664344"/>
    </source>
</evidence>